<dbReference type="Gene3D" id="1.10.510.10">
    <property type="entry name" value="Transferase(Phosphotransferase) domain 1"/>
    <property type="match status" value="1"/>
</dbReference>
<dbReference type="GO" id="GO:0005524">
    <property type="term" value="F:ATP binding"/>
    <property type="evidence" value="ECO:0007669"/>
    <property type="project" value="UniProtKB-UniRule"/>
</dbReference>
<evidence type="ECO:0000256" key="1">
    <source>
        <dbReference type="ARBA" id="ARBA00012513"/>
    </source>
</evidence>
<evidence type="ECO:0000256" key="4">
    <source>
        <dbReference type="ARBA" id="ARBA00022737"/>
    </source>
</evidence>
<keyword evidence="11" id="KW-0812">Transmembrane</keyword>
<dbReference type="Proteomes" id="UP000326354">
    <property type="component" value="Chromosome"/>
</dbReference>
<dbReference type="RefSeq" id="WP_151969408.1">
    <property type="nucleotide sequence ID" value="NZ_AP019860.1"/>
</dbReference>
<dbReference type="InterPro" id="IPR013105">
    <property type="entry name" value="TPR_2"/>
</dbReference>
<feature type="domain" description="Protein kinase" evidence="12">
    <location>
        <begin position="24"/>
        <end position="284"/>
    </location>
</feature>
<protein>
    <recommendedName>
        <fullName evidence="1">non-specific serine/threonine protein kinase</fullName>
        <ecNumber evidence="1">2.7.11.1</ecNumber>
    </recommendedName>
</protein>
<dbReference type="Gene3D" id="3.30.200.20">
    <property type="entry name" value="Phosphorylase Kinase, domain 1"/>
    <property type="match status" value="1"/>
</dbReference>
<evidence type="ECO:0000259" key="12">
    <source>
        <dbReference type="PROSITE" id="PS50011"/>
    </source>
</evidence>
<dbReference type="Pfam" id="PF00069">
    <property type="entry name" value="Pkinase"/>
    <property type="match status" value="1"/>
</dbReference>
<dbReference type="EMBL" id="AP019860">
    <property type="protein sequence ID" value="BBM85298.1"/>
    <property type="molecule type" value="Genomic_DNA"/>
</dbReference>
<evidence type="ECO:0000256" key="8">
    <source>
        <dbReference type="ARBA" id="ARBA00022840"/>
    </source>
</evidence>
<dbReference type="PROSITE" id="PS00108">
    <property type="entry name" value="PROTEIN_KINASE_ST"/>
    <property type="match status" value="1"/>
</dbReference>
<keyword evidence="7 9" id="KW-0802">TPR repeat</keyword>
<dbReference type="InterPro" id="IPR008271">
    <property type="entry name" value="Ser/Thr_kinase_AS"/>
</dbReference>
<evidence type="ECO:0000256" key="6">
    <source>
        <dbReference type="ARBA" id="ARBA00022777"/>
    </source>
</evidence>
<feature type="transmembrane region" description="Helical" evidence="11">
    <location>
        <begin position="301"/>
        <end position="318"/>
    </location>
</feature>
<dbReference type="Gene3D" id="1.25.40.10">
    <property type="entry name" value="Tetratricopeptide repeat domain"/>
    <property type="match status" value="1"/>
</dbReference>
<dbReference type="GO" id="GO:0004674">
    <property type="term" value="F:protein serine/threonine kinase activity"/>
    <property type="evidence" value="ECO:0007669"/>
    <property type="project" value="UniProtKB-KW"/>
</dbReference>
<accession>A0A5S9F492</accession>
<dbReference type="PANTHER" id="PTHR43289:SF34">
    <property type="entry name" value="SERINE_THREONINE-PROTEIN KINASE YBDM-RELATED"/>
    <property type="match status" value="1"/>
</dbReference>
<keyword evidence="2" id="KW-0723">Serine/threonine-protein kinase</keyword>
<reference evidence="13 14" key="1">
    <citation type="submission" date="2019-08" db="EMBL/GenBank/DDBJ databases">
        <title>Complete genome sequence of Candidatus Uab amorphum.</title>
        <authorList>
            <person name="Shiratori T."/>
            <person name="Suzuki S."/>
            <person name="Kakizawa Y."/>
            <person name="Ishida K."/>
        </authorList>
    </citation>
    <scope>NUCLEOTIDE SEQUENCE [LARGE SCALE GENOMIC DNA]</scope>
    <source>
        <strain evidence="13 14">SRT547</strain>
    </source>
</reference>
<proteinExistence type="predicted"/>
<feature type="repeat" description="TPR" evidence="9">
    <location>
        <begin position="495"/>
        <end position="528"/>
    </location>
</feature>
<keyword evidence="8 10" id="KW-0067">ATP-binding</keyword>
<evidence type="ECO:0000256" key="11">
    <source>
        <dbReference type="SAM" id="Phobius"/>
    </source>
</evidence>
<dbReference type="PROSITE" id="PS50011">
    <property type="entry name" value="PROTEIN_KINASE_DOM"/>
    <property type="match status" value="1"/>
</dbReference>
<keyword evidence="4" id="KW-0677">Repeat</keyword>
<dbReference type="InterPro" id="IPR011990">
    <property type="entry name" value="TPR-like_helical_dom_sf"/>
</dbReference>
<evidence type="ECO:0000256" key="9">
    <source>
        <dbReference type="PROSITE-ProRule" id="PRU00339"/>
    </source>
</evidence>
<dbReference type="SMART" id="SM00220">
    <property type="entry name" value="S_TKc"/>
    <property type="match status" value="1"/>
</dbReference>
<keyword evidence="5 10" id="KW-0547">Nucleotide-binding</keyword>
<dbReference type="Pfam" id="PF07719">
    <property type="entry name" value="TPR_2"/>
    <property type="match status" value="1"/>
</dbReference>
<dbReference type="FunFam" id="1.10.510.10:FF:000021">
    <property type="entry name" value="Serine/threonine protein kinase"/>
    <property type="match status" value="1"/>
</dbReference>
<dbReference type="EC" id="2.7.11.1" evidence="1"/>
<evidence type="ECO:0000256" key="2">
    <source>
        <dbReference type="ARBA" id="ARBA00022527"/>
    </source>
</evidence>
<evidence type="ECO:0000256" key="3">
    <source>
        <dbReference type="ARBA" id="ARBA00022679"/>
    </source>
</evidence>
<dbReference type="InterPro" id="IPR011009">
    <property type="entry name" value="Kinase-like_dom_sf"/>
</dbReference>
<dbReference type="CDD" id="cd14014">
    <property type="entry name" value="STKc_PknB_like"/>
    <property type="match status" value="1"/>
</dbReference>
<organism evidence="13 14">
    <name type="scientific">Uabimicrobium amorphum</name>
    <dbReference type="NCBI Taxonomy" id="2596890"/>
    <lineage>
        <taxon>Bacteria</taxon>
        <taxon>Pseudomonadati</taxon>
        <taxon>Planctomycetota</taxon>
        <taxon>Candidatus Uabimicrobiia</taxon>
        <taxon>Candidatus Uabimicrobiales</taxon>
        <taxon>Candidatus Uabimicrobiaceae</taxon>
        <taxon>Candidatus Uabimicrobium</taxon>
    </lineage>
</organism>
<name>A0A5S9F492_UABAM</name>
<keyword evidence="11" id="KW-0472">Membrane</keyword>
<sequence>MSKKSTNSEIDFLLEKPESAIDKYEIIKVLGQGGMGIVYLAHDPQLNRNVALKIIHRKSSTTTKRFLLEAKAISMLDHPNIVKIYHLSNTEKGAPYIAMEYIEGTTLKDYLKTNPQLTIQQKVQLITPILDAIHYAHQKGIIHRDIKPANILIDRKGNPLLMDFGLAKALDLTDETLTQEGIVVGTIGYMSPEQAWSASVKTDSRTDIYSCGIVLYEMLTNKTPISAKNIIEYIQYLSDRKITLPRKHNKEIPLALQKICLKALEKNKRFRYQTAQHFAKDLRIFCHQSNLRNVLHFHYKYLLAITLLVIIGINWTIFQNIALPVVKEEPPIDIIVRWTQNGFYDKARQELDKIKKKLPDHVYHQYRCMLAAKKQDDLSLQQHYNLLAEKHKYADIVQLALAENYMTKKMWSQALQALSKAKGKLSAFYVPYYTGKIYYHMEKFSQARKQFLLAKSVQTQNDYIDIEIAKCHLQLREYAKIYNALINMPDKARFPEVYFLLGRSAIGQNQYSRAQRFFQKQLQITQPQSKSYYWLAKALIHQKKYREASTYLQKARSLAPTNLEIFKEYTSIAIYDTNLVKDRYLEFFTALEKWRYTPQTAINAAITNIRDKNAPHYLQMKTLSQQKFSQQQCALFVQKLSNVAIAHHAKKALFLMRYSKHIHIMKEKFPRLYNEIIAVKRQELQSALYYQLASISLNPSYQHSLSISQIKNVATNNKLSTLHRYIAVKSLVHLLQIKFVNTLRLDAIQSRDIHSEAIYDCALRSVSIHPHLSRRKLPYLPDAELILLPNFFLFYQPTDNDIQILLKQRNSITAVITALNHYRLTSHHKQSMSTIRKFIFAEDSSISDYTIFNFFSSMSRNSTNSSHKELWTNLVVRLPIINEQSCQAALQVAINKEMFIPTKIIQQLLKKQPSIPTAMLIFNYLAKTKQDKEIQNYYTNATHNSNLRLYAYYKHFTTELLTKYRGVTPQIFFKEKDDFLRSYAYIMYAHLGEEILHFIEKEPPHMKAFMLKASVLPVLPIIGKANARLPKDVRYAIMQKYRSHTNDHVRKHAYNAEIYARYDSENLDEFIENCIQTQDMIVRVGVANAIRDRLISNIEINDRHFIEQLLFFTQKYHPQAPIHIHRYFKNSLNKNMAVYKKMLWQIKRLDKWSAGDFYRNAMILDKDGQKKQAIQSLKMALSMDNNILYHIELAKLIYSQQKSAVEDTLVDIYKLNQQHRIYPEYHVPLLKIEKSALLEKILLLNYIQQAYKGSHIAARLYALQNLVTYYRDTKNDNDMKFYLGVLRHQRSIAPKDY</sequence>
<dbReference type="SUPFAM" id="SSF48452">
    <property type="entry name" value="TPR-like"/>
    <property type="match status" value="2"/>
</dbReference>
<dbReference type="SUPFAM" id="SSF56112">
    <property type="entry name" value="Protein kinase-like (PK-like)"/>
    <property type="match status" value="1"/>
</dbReference>
<dbReference type="PROSITE" id="PS50005">
    <property type="entry name" value="TPR"/>
    <property type="match status" value="2"/>
</dbReference>
<keyword evidence="3" id="KW-0808">Transferase</keyword>
<evidence type="ECO:0000313" key="14">
    <source>
        <dbReference type="Proteomes" id="UP000326354"/>
    </source>
</evidence>
<feature type="repeat" description="TPR" evidence="9">
    <location>
        <begin position="529"/>
        <end position="562"/>
    </location>
</feature>
<dbReference type="SMART" id="SM00028">
    <property type="entry name" value="TPR"/>
    <property type="match status" value="4"/>
</dbReference>
<evidence type="ECO:0000256" key="7">
    <source>
        <dbReference type="ARBA" id="ARBA00022803"/>
    </source>
</evidence>
<dbReference type="InterPro" id="IPR017441">
    <property type="entry name" value="Protein_kinase_ATP_BS"/>
</dbReference>
<dbReference type="KEGG" id="uam:UABAM_03662"/>
<keyword evidence="14" id="KW-1185">Reference proteome</keyword>
<evidence type="ECO:0000256" key="5">
    <source>
        <dbReference type="ARBA" id="ARBA00022741"/>
    </source>
</evidence>
<dbReference type="PANTHER" id="PTHR43289">
    <property type="entry name" value="MITOGEN-ACTIVATED PROTEIN KINASE KINASE KINASE 20-RELATED"/>
    <property type="match status" value="1"/>
</dbReference>
<evidence type="ECO:0000313" key="13">
    <source>
        <dbReference type="EMBL" id="BBM85298.1"/>
    </source>
</evidence>
<dbReference type="PROSITE" id="PS00107">
    <property type="entry name" value="PROTEIN_KINASE_ATP"/>
    <property type="match status" value="1"/>
</dbReference>
<dbReference type="InterPro" id="IPR000719">
    <property type="entry name" value="Prot_kinase_dom"/>
</dbReference>
<feature type="binding site" evidence="10">
    <location>
        <position position="53"/>
    </location>
    <ligand>
        <name>ATP</name>
        <dbReference type="ChEBI" id="CHEBI:30616"/>
    </ligand>
</feature>
<keyword evidence="6 13" id="KW-0418">Kinase</keyword>
<keyword evidence="11" id="KW-1133">Transmembrane helix</keyword>
<gene>
    <name evidence="13" type="ORF">UABAM_03662</name>
</gene>
<dbReference type="InterPro" id="IPR019734">
    <property type="entry name" value="TPR_rpt"/>
</dbReference>
<evidence type="ECO:0000256" key="10">
    <source>
        <dbReference type="PROSITE-ProRule" id="PRU10141"/>
    </source>
</evidence>
<dbReference type="OrthoDB" id="6111975at2"/>